<feature type="domain" description="Gamma-butyrobetaine hydroxylase-like N-terminal" evidence="7">
    <location>
        <begin position="319"/>
        <end position="396"/>
    </location>
</feature>
<evidence type="ECO:0000256" key="3">
    <source>
        <dbReference type="ARBA" id="ARBA00022840"/>
    </source>
</evidence>
<keyword evidence="5" id="KW-0411">Iron-sulfur</keyword>
<dbReference type="Pfam" id="PF06155">
    <property type="entry name" value="GBBH-like_N"/>
    <property type="match status" value="1"/>
</dbReference>
<accession>A0A9W7GQ21</accession>
<dbReference type="PROSITE" id="PS01215">
    <property type="entry name" value="MRP"/>
    <property type="match status" value="1"/>
</dbReference>
<comment type="similarity">
    <text evidence="6">Belongs to the Mrp/NBP35 ATP-binding proteins family.</text>
</comment>
<dbReference type="GO" id="GO:0051539">
    <property type="term" value="F:4 iron, 4 sulfur cluster binding"/>
    <property type="evidence" value="ECO:0007669"/>
    <property type="project" value="TreeGrafter"/>
</dbReference>
<reference evidence="9" key="1">
    <citation type="journal article" date="2023" name="Commun. Biol.">
        <title>Genome analysis of Parmales, the sister group of diatoms, reveals the evolutionary specialization of diatoms from phago-mixotrophs to photoautotrophs.</title>
        <authorList>
            <person name="Ban H."/>
            <person name="Sato S."/>
            <person name="Yoshikawa S."/>
            <person name="Yamada K."/>
            <person name="Nakamura Y."/>
            <person name="Ichinomiya M."/>
            <person name="Sato N."/>
            <person name="Blanc-Mathieu R."/>
            <person name="Endo H."/>
            <person name="Kuwata A."/>
            <person name="Ogata H."/>
        </authorList>
    </citation>
    <scope>NUCLEOTIDE SEQUENCE [LARGE SCALE GENOMIC DNA]</scope>
</reference>
<protein>
    <recommendedName>
        <fullName evidence="7">Gamma-butyrobetaine hydroxylase-like N-terminal domain-containing protein</fullName>
    </recommendedName>
</protein>
<dbReference type="PANTHER" id="PTHR42961:SF2">
    <property type="entry name" value="IRON-SULFUR PROTEIN NUBPL"/>
    <property type="match status" value="1"/>
</dbReference>
<comment type="caution">
    <text evidence="8">The sequence shown here is derived from an EMBL/GenBank/DDBJ whole genome shotgun (WGS) entry which is preliminary data.</text>
</comment>
<dbReference type="Gene3D" id="3.30.2020.30">
    <property type="match status" value="1"/>
</dbReference>
<dbReference type="OrthoDB" id="1741334at2759"/>
<gene>
    <name evidence="8" type="ORF">TrCOL_g898</name>
</gene>
<keyword evidence="9" id="KW-1185">Reference proteome</keyword>
<dbReference type="GO" id="GO:0140663">
    <property type="term" value="F:ATP-dependent FeS chaperone activity"/>
    <property type="evidence" value="ECO:0007669"/>
    <property type="project" value="InterPro"/>
</dbReference>
<keyword evidence="1" id="KW-0479">Metal-binding</keyword>
<evidence type="ECO:0000256" key="5">
    <source>
        <dbReference type="ARBA" id="ARBA00023014"/>
    </source>
</evidence>
<proteinExistence type="inferred from homology"/>
<dbReference type="CDD" id="cd02037">
    <property type="entry name" value="Mrp_NBP35"/>
    <property type="match status" value="1"/>
</dbReference>
<dbReference type="InterPro" id="IPR000808">
    <property type="entry name" value="Mrp-like_CS"/>
</dbReference>
<dbReference type="GO" id="GO:0016226">
    <property type="term" value="P:iron-sulfur cluster assembly"/>
    <property type="evidence" value="ECO:0007669"/>
    <property type="project" value="InterPro"/>
</dbReference>
<dbReference type="PANTHER" id="PTHR42961">
    <property type="entry name" value="IRON-SULFUR PROTEIN NUBPL"/>
    <property type="match status" value="1"/>
</dbReference>
<keyword evidence="2" id="KW-0547">Nucleotide-binding</keyword>
<dbReference type="Proteomes" id="UP001165065">
    <property type="component" value="Unassembled WGS sequence"/>
</dbReference>
<dbReference type="InterPro" id="IPR010376">
    <property type="entry name" value="GBBH-like_N"/>
</dbReference>
<dbReference type="GO" id="GO:0005524">
    <property type="term" value="F:ATP binding"/>
    <property type="evidence" value="ECO:0007669"/>
    <property type="project" value="UniProtKB-KW"/>
</dbReference>
<dbReference type="InterPro" id="IPR038492">
    <property type="entry name" value="GBBH-like_N_sf"/>
</dbReference>
<evidence type="ECO:0000256" key="4">
    <source>
        <dbReference type="ARBA" id="ARBA00023004"/>
    </source>
</evidence>
<keyword evidence="4" id="KW-0408">Iron</keyword>
<dbReference type="AlphaFoldDB" id="A0A9W7GQ21"/>
<evidence type="ECO:0000256" key="2">
    <source>
        <dbReference type="ARBA" id="ARBA00022741"/>
    </source>
</evidence>
<keyword evidence="3" id="KW-0067">ATP-binding</keyword>
<dbReference type="InterPro" id="IPR019591">
    <property type="entry name" value="Mrp/NBP35_ATP-bd"/>
</dbReference>
<dbReference type="SUPFAM" id="SSF52540">
    <property type="entry name" value="P-loop containing nucleoside triphosphate hydrolases"/>
    <property type="match status" value="1"/>
</dbReference>
<dbReference type="HAMAP" id="MF_02040">
    <property type="entry name" value="Mrp_NBP35"/>
    <property type="match status" value="1"/>
</dbReference>
<dbReference type="EMBL" id="BRYA01000375">
    <property type="protein sequence ID" value="GMI48105.1"/>
    <property type="molecule type" value="Genomic_DNA"/>
</dbReference>
<dbReference type="InterPro" id="IPR033756">
    <property type="entry name" value="YlxH/NBP35"/>
</dbReference>
<dbReference type="InterPro" id="IPR044304">
    <property type="entry name" value="NUBPL-like"/>
</dbReference>
<evidence type="ECO:0000259" key="7">
    <source>
        <dbReference type="Pfam" id="PF06155"/>
    </source>
</evidence>
<dbReference type="Gene3D" id="3.40.50.300">
    <property type="entry name" value="P-loop containing nucleotide triphosphate hydrolases"/>
    <property type="match status" value="1"/>
</dbReference>
<evidence type="ECO:0000256" key="6">
    <source>
        <dbReference type="ARBA" id="ARBA00024036"/>
    </source>
</evidence>
<dbReference type="GO" id="GO:0046872">
    <property type="term" value="F:metal ion binding"/>
    <property type="evidence" value="ECO:0007669"/>
    <property type="project" value="UniProtKB-KW"/>
</dbReference>
<evidence type="ECO:0000313" key="9">
    <source>
        <dbReference type="Proteomes" id="UP001165065"/>
    </source>
</evidence>
<organism evidence="8 9">
    <name type="scientific">Triparma columacea</name>
    <dbReference type="NCBI Taxonomy" id="722753"/>
    <lineage>
        <taxon>Eukaryota</taxon>
        <taxon>Sar</taxon>
        <taxon>Stramenopiles</taxon>
        <taxon>Ochrophyta</taxon>
        <taxon>Bolidophyceae</taxon>
        <taxon>Parmales</taxon>
        <taxon>Triparmaceae</taxon>
        <taxon>Triparma</taxon>
    </lineage>
</organism>
<evidence type="ECO:0000256" key="1">
    <source>
        <dbReference type="ARBA" id="ARBA00022723"/>
    </source>
</evidence>
<dbReference type="InterPro" id="IPR027417">
    <property type="entry name" value="P-loop_NTPase"/>
</dbReference>
<dbReference type="Pfam" id="PF10609">
    <property type="entry name" value="ParA"/>
    <property type="match status" value="1"/>
</dbReference>
<sequence>MDGKEVGLCTGITKVSNIVAISSCKGGVGKSTTTVNLAYTLRSLGYTCGIFDADIYGPSLPTMLPPLSSTVNFVGSQIAPLEVEGGVKVMSFGYINGEGSTIRGPMLNKVLKQFIDITSWGDIDYLLVDMPPGTGDVQLTLCQMLNVTGAVIVGAPSEVAWVDVDKGIGMFEGVEVPIIGVVENMVEEEIFVGGEWEEVVREVEGRTEGVGEEDRIRVVEAVREVLRERGGKEGGGNMRDEIMGKWGIEECWKIPRRKDIAVMGDGGTPFVTTTGGGGGEEARGVYMEIGESIVRSCSLLKSGPPNGLSIEYFTSGKEVSIKDGGGREVGRVGGKILRAKCGCAECVEELTGRRKIQLDMIDEDVRPLRTGSVGNYGMEVEWSDGHRSLYPYKQLREIVAGES</sequence>
<evidence type="ECO:0000313" key="8">
    <source>
        <dbReference type="EMBL" id="GMI48105.1"/>
    </source>
</evidence>
<name>A0A9W7GQ21_9STRA</name>